<comment type="caution">
    <text evidence="1">The sequence shown here is derived from an EMBL/GenBank/DDBJ whole genome shotgun (WGS) entry which is preliminary data.</text>
</comment>
<accession>A0ABQ7BL59</accession>
<keyword evidence="2" id="KW-1185">Reference proteome</keyword>
<sequence length="66" mass="7328">MALVGNGILHVPWSGYVALSHLTATNQESGIRNQESGIRNQESGIRIDSLQEYEYSVEVNVCSYNE</sequence>
<gene>
    <name evidence="1" type="ORF">DY000_02036656</name>
</gene>
<evidence type="ECO:0000313" key="1">
    <source>
        <dbReference type="EMBL" id="KAF3533072.1"/>
    </source>
</evidence>
<dbReference type="EMBL" id="QGKV02001507">
    <property type="protein sequence ID" value="KAF3533072.1"/>
    <property type="molecule type" value="Genomic_DNA"/>
</dbReference>
<protein>
    <submittedName>
        <fullName evidence="1">Uncharacterized protein</fullName>
    </submittedName>
</protein>
<proteinExistence type="predicted"/>
<reference evidence="1 2" key="1">
    <citation type="journal article" date="2020" name="BMC Genomics">
        <title>Intraspecific diversification of the crop wild relative Brassica cretica Lam. using demographic model selection.</title>
        <authorList>
            <person name="Kioukis A."/>
            <person name="Michalopoulou V.A."/>
            <person name="Briers L."/>
            <person name="Pirintsos S."/>
            <person name="Studholme D.J."/>
            <person name="Pavlidis P."/>
            <person name="Sarris P.F."/>
        </authorList>
    </citation>
    <scope>NUCLEOTIDE SEQUENCE [LARGE SCALE GENOMIC DNA]</scope>
    <source>
        <strain evidence="2">cv. PFS-1207/04</strain>
    </source>
</reference>
<dbReference type="Proteomes" id="UP000266723">
    <property type="component" value="Unassembled WGS sequence"/>
</dbReference>
<evidence type="ECO:0000313" key="2">
    <source>
        <dbReference type="Proteomes" id="UP000266723"/>
    </source>
</evidence>
<name>A0ABQ7BL59_BRACR</name>
<organism evidence="1 2">
    <name type="scientific">Brassica cretica</name>
    <name type="common">Mustard</name>
    <dbReference type="NCBI Taxonomy" id="69181"/>
    <lineage>
        <taxon>Eukaryota</taxon>
        <taxon>Viridiplantae</taxon>
        <taxon>Streptophyta</taxon>
        <taxon>Embryophyta</taxon>
        <taxon>Tracheophyta</taxon>
        <taxon>Spermatophyta</taxon>
        <taxon>Magnoliopsida</taxon>
        <taxon>eudicotyledons</taxon>
        <taxon>Gunneridae</taxon>
        <taxon>Pentapetalae</taxon>
        <taxon>rosids</taxon>
        <taxon>malvids</taxon>
        <taxon>Brassicales</taxon>
        <taxon>Brassicaceae</taxon>
        <taxon>Brassiceae</taxon>
        <taxon>Brassica</taxon>
    </lineage>
</organism>